<dbReference type="Proteomes" id="UP001634007">
    <property type="component" value="Unassembled WGS sequence"/>
</dbReference>
<comment type="caution">
    <text evidence="2">The sequence shown here is derived from an EMBL/GenBank/DDBJ whole genome shotgun (WGS) entry which is preliminary data.</text>
</comment>
<accession>A0ABD3LQ68</accession>
<keyword evidence="3" id="KW-1185">Reference proteome</keyword>
<feature type="compositionally biased region" description="Low complexity" evidence="1">
    <location>
        <begin position="82"/>
        <end position="91"/>
    </location>
</feature>
<reference evidence="2 3" key="1">
    <citation type="submission" date="2024-11" db="EMBL/GenBank/DDBJ databases">
        <title>Chromosome-level genome assembly of Eucalyptus globulus Labill. provides insights into its genome evolution.</title>
        <authorList>
            <person name="Li X."/>
        </authorList>
    </citation>
    <scope>NUCLEOTIDE SEQUENCE [LARGE SCALE GENOMIC DNA]</scope>
    <source>
        <strain evidence="2">CL2024</strain>
        <tissue evidence="2">Fresh tender leaves</tissue>
    </source>
</reference>
<organism evidence="2 3">
    <name type="scientific">Eucalyptus globulus</name>
    <name type="common">Tasmanian blue gum</name>
    <dbReference type="NCBI Taxonomy" id="34317"/>
    <lineage>
        <taxon>Eukaryota</taxon>
        <taxon>Viridiplantae</taxon>
        <taxon>Streptophyta</taxon>
        <taxon>Embryophyta</taxon>
        <taxon>Tracheophyta</taxon>
        <taxon>Spermatophyta</taxon>
        <taxon>Magnoliopsida</taxon>
        <taxon>eudicotyledons</taxon>
        <taxon>Gunneridae</taxon>
        <taxon>Pentapetalae</taxon>
        <taxon>rosids</taxon>
        <taxon>malvids</taxon>
        <taxon>Myrtales</taxon>
        <taxon>Myrtaceae</taxon>
        <taxon>Myrtoideae</taxon>
        <taxon>Eucalypteae</taxon>
        <taxon>Eucalyptus</taxon>
    </lineage>
</organism>
<evidence type="ECO:0000313" key="3">
    <source>
        <dbReference type="Proteomes" id="UP001634007"/>
    </source>
</evidence>
<evidence type="ECO:0000313" key="2">
    <source>
        <dbReference type="EMBL" id="KAL3753920.1"/>
    </source>
</evidence>
<dbReference type="PANTHER" id="PTHR33785">
    <property type="entry name" value="OS06G0550800 PROTEIN"/>
    <property type="match status" value="1"/>
</dbReference>
<name>A0ABD3LQ68_EUCGL</name>
<dbReference type="AlphaFoldDB" id="A0ABD3LQ68"/>
<feature type="compositionally biased region" description="Basic and acidic residues" evidence="1">
    <location>
        <begin position="95"/>
        <end position="108"/>
    </location>
</feature>
<protein>
    <submittedName>
        <fullName evidence="2">Uncharacterized protein</fullName>
    </submittedName>
</protein>
<feature type="region of interest" description="Disordered" evidence="1">
    <location>
        <begin position="34"/>
        <end position="143"/>
    </location>
</feature>
<dbReference type="EMBL" id="JBJKBG010000001">
    <property type="protein sequence ID" value="KAL3753920.1"/>
    <property type="molecule type" value="Genomic_DNA"/>
</dbReference>
<proteinExistence type="predicted"/>
<gene>
    <name evidence="2" type="ORF">ACJRO7_001203</name>
</gene>
<dbReference type="PANTHER" id="PTHR33785:SF2">
    <property type="entry name" value="DUF1685 DOMAIN-CONTAINING PROTEIN"/>
    <property type="match status" value="1"/>
</dbReference>
<sequence>MAMADASYSSICLVGIMDRLWFHQIIFFSEPVPSLSGSKTQDPQEPDSATVIQRQPSSMPELPPPDSELHSMAEESPLAGYSFSSLDPSDSSMDDTNKSEDAEEEIRPTRVTHLIASRARRSHSSSPSTQKRPRKQSSEAKKLLKSMSCRTFEELEMKEVKGFMDLGFIFKKEHLSPRMVSVVPGLHRLGRDASIPKSAENDEEGKREIMRPYLSEAWLIKRPDSPLLNLRVPRAYEASDMKKHLKFWARTVASEIHQES</sequence>
<evidence type="ECO:0000256" key="1">
    <source>
        <dbReference type="SAM" id="MobiDB-lite"/>
    </source>
</evidence>